<evidence type="ECO:0000313" key="1">
    <source>
        <dbReference type="EMBL" id="RVW77248.1"/>
    </source>
</evidence>
<reference evidence="1 2" key="1">
    <citation type="journal article" date="2018" name="PLoS Genet.">
        <title>Population sequencing reveals clonal diversity and ancestral inbreeding in the grapevine cultivar Chardonnay.</title>
        <authorList>
            <person name="Roach M.J."/>
            <person name="Johnson D.L."/>
            <person name="Bohlmann J."/>
            <person name="van Vuuren H.J."/>
            <person name="Jones S.J."/>
            <person name="Pretorius I.S."/>
            <person name="Schmidt S.A."/>
            <person name="Borneman A.R."/>
        </authorList>
    </citation>
    <scope>NUCLEOTIDE SEQUENCE [LARGE SCALE GENOMIC DNA]</scope>
    <source>
        <strain evidence="2">cv. Chardonnay</strain>
        <tissue evidence="1">Leaf</tissue>
    </source>
</reference>
<organism evidence="1 2">
    <name type="scientific">Vitis vinifera</name>
    <name type="common">Grape</name>
    <dbReference type="NCBI Taxonomy" id="29760"/>
    <lineage>
        <taxon>Eukaryota</taxon>
        <taxon>Viridiplantae</taxon>
        <taxon>Streptophyta</taxon>
        <taxon>Embryophyta</taxon>
        <taxon>Tracheophyta</taxon>
        <taxon>Spermatophyta</taxon>
        <taxon>Magnoliopsida</taxon>
        <taxon>eudicotyledons</taxon>
        <taxon>Gunneridae</taxon>
        <taxon>Pentapetalae</taxon>
        <taxon>rosids</taxon>
        <taxon>Vitales</taxon>
        <taxon>Vitaceae</taxon>
        <taxon>Viteae</taxon>
        <taxon>Vitis</taxon>
    </lineage>
</organism>
<dbReference type="EMBL" id="QGNW01000316">
    <property type="protein sequence ID" value="RVW77248.1"/>
    <property type="molecule type" value="Genomic_DNA"/>
</dbReference>
<protein>
    <recommendedName>
        <fullName evidence="3">Retrotransposon gag domain-containing protein</fullName>
    </recommendedName>
</protein>
<accession>A0A438GYH2</accession>
<sequence length="108" mass="11996">MGNCNAGSTLSARMVETVEELEVQCGLVGSLKGEIALLKQAMLQGTPSTLELAPTKYFSVACIPTNEQIMITSMYLSGDAKLWWRTRTNDDVAIGRPWINTWEMLKRN</sequence>
<dbReference type="Proteomes" id="UP000288805">
    <property type="component" value="Unassembled WGS sequence"/>
</dbReference>
<dbReference type="AlphaFoldDB" id="A0A438GYH2"/>
<proteinExistence type="predicted"/>
<comment type="caution">
    <text evidence="1">The sequence shown here is derived from an EMBL/GenBank/DDBJ whole genome shotgun (WGS) entry which is preliminary data.</text>
</comment>
<gene>
    <name evidence="1" type="ORF">CK203_043295</name>
</gene>
<evidence type="ECO:0008006" key="3">
    <source>
        <dbReference type="Google" id="ProtNLM"/>
    </source>
</evidence>
<name>A0A438GYH2_VITVI</name>
<evidence type="ECO:0000313" key="2">
    <source>
        <dbReference type="Proteomes" id="UP000288805"/>
    </source>
</evidence>